<sequence>MRGNLILFKYLRVSDTGVVAVSGGPSICFVGQSSSLLLLLLWIVGGLKRGNRKKRGKCLSMTLLLAGSLS</sequence>
<dbReference type="EMBL" id="JAQQAF010000007">
    <property type="protein sequence ID" value="KAJ8472154.1"/>
    <property type="molecule type" value="Genomic_DNA"/>
</dbReference>
<evidence type="ECO:0008006" key="4">
    <source>
        <dbReference type="Google" id="ProtNLM"/>
    </source>
</evidence>
<keyword evidence="1" id="KW-0812">Transmembrane</keyword>
<protein>
    <recommendedName>
        <fullName evidence="4">Transmembrane protein</fullName>
    </recommendedName>
</protein>
<accession>A0AAV8Q6P8</accession>
<comment type="caution">
    <text evidence="2">The sequence shown here is derived from an EMBL/GenBank/DDBJ whole genome shotgun (WGS) entry which is preliminary data.</text>
</comment>
<proteinExistence type="predicted"/>
<keyword evidence="3" id="KW-1185">Reference proteome</keyword>
<dbReference type="Proteomes" id="UP001222027">
    <property type="component" value="Unassembled WGS sequence"/>
</dbReference>
<keyword evidence="1" id="KW-0472">Membrane</keyword>
<keyword evidence="1" id="KW-1133">Transmembrane helix</keyword>
<gene>
    <name evidence="2" type="ORF">OPV22_026497</name>
</gene>
<reference evidence="2 3" key="1">
    <citation type="submission" date="2022-12" db="EMBL/GenBank/DDBJ databases">
        <title>Chromosome-scale assembly of the Ensete ventricosum genome.</title>
        <authorList>
            <person name="Dussert Y."/>
            <person name="Stocks J."/>
            <person name="Wendawek A."/>
            <person name="Woldeyes F."/>
            <person name="Nichols R.A."/>
            <person name="Borrell J.S."/>
        </authorList>
    </citation>
    <scope>NUCLEOTIDE SEQUENCE [LARGE SCALE GENOMIC DNA]</scope>
    <source>
        <strain evidence="3">cv. Maze</strain>
        <tissue evidence="2">Seeds</tissue>
    </source>
</reference>
<evidence type="ECO:0000313" key="2">
    <source>
        <dbReference type="EMBL" id="KAJ8472154.1"/>
    </source>
</evidence>
<feature type="transmembrane region" description="Helical" evidence="1">
    <location>
        <begin position="20"/>
        <end position="47"/>
    </location>
</feature>
<evidence type="ECO:0000313" key="3">
    <source>
        <dbReference type="Proteomes" id="UP001222027"/>
    </source>
</evidence>
<name>A0AAV8Q6P8_ENSVE</name>
<organism evidence="2 3">
    <name type="scientific">Ensete ventricosum</name>
    <name type="common">Abyssinian banana</name>
    <name type="synonym">Musa ensete</name>
    <dbReference type="NCBI Taxonomy" id="4639"/>
    <lineage>
        <taxon>Eukaryota</taxon>
        <taxon>Viridiplantae</taxon>
        <taxon>Streptophyta</taxon>
        <taxon>Embryophyta</taxon>
        <taxon>Tracheophyta</taxon>
        <taxon>Spermatophyta</taxon>
        <taxon>Magnoliopsida</taxon>
        <taxon>Liliopsida</taxon>
        <taxon>Zingiberales</taxon>
        <taxon>Musaceae</taxon>
        <taxon>Ensete</taxon>
    </lineage>
</organism>
<evidence type="ECO:0000256" key="1">
    <source>
        <dbReference type="SAM" id="Phobius"/>
    </source>
</evidence>
<dbReference type="AlphaFoldDB" id="A0AAV8Q6P8"/>